<dbReference type="SUPFAM" id="SSF49785">
    <property type="entry name" value="Galactose-binding domain-like"/>
    <property type="match status" value="1"/>
</dbReference>
<evidence type="ECO:0000313" key="1">
    <source>
        <dbReference type="EMBL" id="CAD6256245.1"/>
    </source>
</evidence>
<protein>
    <submittedName>
        <fullName evidence="1">Uncharacterized protein</fullName>
    </submittedName>
</protein>
<sequence>MARARNRARPAPVQLDDATQSTLVSAVMQNLEYGSNIIQNCNLDDGLNRWFPLGPCMLSVHDGGPRVLPPMAQESLALDDEPLNGKHIHVRVGAQQASGAGAPQTINIAFVVDSQWINGGQVLARDERWYEVGGAFRVEAKPASCVMMYVQGPDAGVDLMVAGLQVFLVDRKARV</sequence>
<dbReference type="PANTHER" id="PTHR31490">
    <property type="entry name" value="GLYCOSYL HYDROLASE"/>
    <property type="match status" value="1"/>
</dbReference>
<keyword evidence="2" id="KW-1185">Reference proteome</keyword>
<proteinExistence type="predicted"/>
<organism evidence="1 2">
    <name type="scientific">Miscanthus lutarioriparius</name>
    <dbReference type="NCBI Taxonomy" id="422564"/>
    <lineage>
        <taxon>Eukaryota</taxon>
        <taxon>Viridiplantae</taxon>
        <taxon>Streptophyta</taxon>
        <taxon>Embryophyta</taxon>
        <taxon>Tracheophyta</taxon>
        <taxon>Spermatophyta</taxon>
        <taxon>Magnoliopsida</taxon>
        <taxon>Liliopsida</taxon>
        <taxon>Poales</taxon>
        <taxon>Poaceae</taxon>
        <taxon>PACMAD clade</taxon>
        <taxon>Panicoideae</taxon>
        <taxon>Andropogonodae</taxon>
        <taxon>Andropogoneae</taxon>
        <taxon>Saccharinae</taxon>
        <taxon>Miscanthus</taxon>
    </lineage>
</organism>
<dbReference type="EMBL" id="CAJGYO010000010">
    <property type="protein sequence ID" value="CAD6256245.1"/>
    <property type="molecule type" value="Genomic_DNA"/>
</dbReference>
<reference evidence="1" key="1">
    <citation type="submission" date="2020-10" db="EMBL/GenBank/DDBJ databases">
        <authorList>
            <person name="Han B."/>
            <person name="Lu T."/>
            <person name="Zhao Q."/>
            <person name="Huang X."/>
            <person name="Zhao Y."/>
        </authorList>
    </citation>
    <scope>NUCLEOTIDE SEQUENCE</scope>
</reference>
<dbReference type="InterPro" id="IPR044846">
    <property type="entry name" value="GH10"/>
</dbReference>
<dbReference type="GO" id="GO:0004553">
    <property type="term" value="F:hydrolase activity, hydrolyzing O-glycosyl compounds"/>
    <property type="evidence" value="ECO:0007669"/>
    <property type="project" value="InterPro"/>
</dbReference>
<evidence type="ECO:0000313" key="2">
    <source>
        <dbReference type="Proteomes" id="UP000604825"/>
    </source>
</evidence>
<dbReference type="OrthoDB" id="3055998at2759"/>
<dbReference type="Gene3D" id="2.60.120.260">
    <property type="entry name" value="Galactose-binding domain-like"/>
    <property type="match status" value="1"/>
</dbReference>
<dbReference type="InterPro" id="IPR008979">
    <property type="entry name" value="Galactose-bd-like_sf"/>
</dbReference>
<dbReference type="AlphaFoldDB" id="A0A811QHH7"/>
<dbReference type="GO" id="GO:0005975">
    <property type="term" value="P:carbohydrate metabolic process"/>
    <property type="evidence" value="ECO:0007669"/>
    <property type="project" value="InterPro"/>
</dbReference>
<dbReference type="Proteomes" id="UP000604825">
    <property type="component" value="Unassembled WGS sequence"/>
</dbReference>
<accession>A0A811QHH7</accession>
<name>A0A811QHH7_9POAL</name>
<dbReference type="PANTHER" id="PTHR31490:SF87">
    <property type="entry name" value="PUTATIVE, EXPRESSED-RELATED"/>
    <property type="match status" value="1"/>
</dbReference>
<comment type="caution">
    <text evidence="1">The sequence shown here is derived from an EMBL/GenBank/DDBJ whole genome shotgun (WGS) entry which is preliminary data.</text>
</comment>
<gene>
    <name evidence="1" type="ORF">NCGR_LOCUS39754</name>
</gene>